<keyword evidence="8" id="KW-1185">Reference proteome</keyword>
<organism evidence="7 8">
    <name type="scientific">Mucilaginibacter jinjuensis</name>
    <dbReference type="NCBI Taxonomy" id="1176721"/>
    <lineage>
        <taxon>Bacteria</taxon>
        <taxon>Pseudomonadati</taxon>
        <taxon>Bacteroidota</taxon>
        <taxon>Sphingobacteriia</taxon>
        <taxon>Sphingobacteriales</taxon>
        <taxon>Sphingobacteriaceae</taxon>
        <taxon>Mucilaginibacter</taxon>
    </lineage>
</organism>
<dbReference type="EC" id="3.2.1.89" evidence="3 6"/>
<dbReference type="RefSeq" id="WP_273633013.1">
    <property type="nucleotide sequence ID" value="NZ_CP117167.1"/>
</dbReference>
<keyword evidence="4 6" id="KW-0378">Hydrolase</keyword>
<name>A0ABY7TH74_9SPHI</name>
<reference evidence="7 8" key="1">
    <citation type="submission" date="2023-02" db="EMBL/GenBank/DDBJ databases">
        <title>Genome sequence of Mucilaginibacter jinjuensis strain KACC 16571.</title>
        <authorList>
            <person name="Kim S."/>
            <person name="Heo J."/>
            <person name="Kwon S.-W."/>
        </authorList>
    </citation>
    <scope>NUCLEOTIDE SEQUENCE [LARGE SCALE GENOMIC DNA]</scope>
    <source>
        <strain evidence="7 8">KACC 16571</strain>
    </source>
</reference>
<protein>
    <recommendedName>
        <fullName evidence="3 6">Arabinogalactan endo-beta-1,4-galactanase</fullName>
        <ecNumber evidence="3 6">3.2.1.89</ecNumber>
    </recommendedName>
</protein>
<keyword evidence="5 6" id="KW-0326">Glycosidase</keyword>
<gene>
    <name evidence="7" type="ORF">PQO05_11265</name>
</gene>
<evidence type="ECO:0000256" key="1">
    <source>
        <dbReference type="ARBA" id="ARBA00001695"/>
    </source>
</evidence>
<accession>A0ABY7TH74</accession>
<sequence length="353" mass="38568">MQVVTGIKKIMFLMVPVALCVFSSSCKKGGSGDSGKTDTTTTITTSFIKGADPSWLTQMEASGIKFYNAIGTEQDCIQTLKDKGINTIRLRAWVNPSDGWCNTSDMVAKAVRAKKLGMKIIVDLHYSDVWADPGHQTKPAAWANLNFSSLVATMQNYTAVVMDSLRVHNITPDYVQVGNETNDGMLWPEGQASKNMANFAALVTAGYNGVKAVSSATKVIVHVSNGYDNTLFRYVFDGLKANKASWDVIGMSLYPTTDNWQNYDIQCLANMKDMVTRYNTPVMICEVGMDVTAPATTKLFITDLISKVKSVPNNKGLGVIYWEPEAYNGWAGYGLGAFSYLGRPTVALDAFLN</sequence>
<dbReference type="PANTHER" id="PTHR34983:SF1">
    <property type="entry name" value="ARABINOGALACTAN ENDO-BETA-1,4-GALACTANASE A"/>
    <property type="match status" value="1"/>
</dbReference>
<dbReference type="Pfam" id="PF07745">
    <property type="entry name" value="Glyco_hydro_53"/>
    <property type="match status" value="1"/>
</dbReference>
<evidence type="ECO:0000256" key="4">
    <source>
        <dbReference type="ARBA" id="ARBA00022801"/>
    </source>
</evidence>
<evidence type="ECO:0000313" key="8">
    <source>
        <dbReference type="Proteomes" id="UP001216139"/>
    </source>
</evidence>
<dbReference type="PANTHER" id="PTHR34983">
    <property type="entry name" value="ARABINOGALACTAN ENDO-BETA-1,4-GALACTANASE A"/>
    <property type="match status" value="1"/>
</dbReference>
<evidence type="ECO:0000256" key="6">
    <source>
        <dbReference type="RuleBase" id="RU361192"/>
    </source>
</evidence>
<evidence type="ECO:0000256" key="2">
    <source>
        <dbReference type="ARBA" id="ARBA00010687"/>
    </source>
</evidence>
<proteinExistence type="inferred from homology"/>
<dbReference type="GO" id="GO:0016787">
    <property type="term" value="F:hydrolase activity"/>
    <property type="evidence" value="ECO:0007669"/>
    <property type="project" value="UniProtKB-KW"/>
</dbReference>
<dbReference type="Gene3D" id="3.20.20.80">
    <property type="entry name" value="Glycosidases"/>
    <property type="match status" value="1"/>
</dbReference>
<evidence type="ECO:0000256" key="5">
    <source>
        <dbReference type="ARBA" id="ARBA00023295"/>
    </source>
</evidence>
<dbReference type="Proteomes" id="UP001216139">
    <property type="component" value="Chromosome"/>
</dbReference>
<dbReference type="InterPro" id="IPR017853">
    <property type="entry name" value="GH"/>
</dbReference>
<dbReference type="InterPro" id="IPR011683">
    <property type="entry name" value="Glyco_hydro_53"/>
</dbReference>
<comment type="similarity">
    <text evidence="2 6">Belongs to the glycosyl hydrolase 53 family.</text>
</comment>
<evidence type="ECO:0000256" key="3">
    <source>
        <dbReference type="ARBA" id="ARBA00012556"/>
    </source>
</evidence>
<dbReference type="EMBL" id="CP117167">
    <property type="protein sequence ID" value="WCT14512.1"/>
    <property type="molecule type" value="Genomic_DNA"/>
</dbReference>
<comment type="catalytic activity">
    <reaction evidence="1 6">
        <text>The enzyme specifically hydrolyzes (1-&gt;4)-beta-D-galactosidic linkages in type I arabinogalactans.</text>
        <dbReference type="EC" id="3.2.1.89"/>
    </reaction>
</comment>
<evidence type="ECO:0000313" key="7">
    <source>
        <dbReference type="EMBL" id="WCT14512.1"/>
    </source>
</evidence>
<dbReference type="SUPFAM" id="SSF51445">
    <property type="entry name" value="(Trans)glycosidases"/>
    <property type="match status" value="1"/>
</dbReference>